<dbReference type="RefSeq" id="WP_010746382.1">
    <property type="nucleotide sequence ID" value="NZ_LHUG01000012.1"/>
</dbReference>
<reference evidence="3 4" key="1">
    <citation type="submission" date="2015-08" db="EMBL/GenBank/DDBJ databases">
        <title>Enterococcus genome sequence.</title>
        <authorList>
            <person name="Acedo J.Z."/>
            <person name="Vederas J.C."/>
        </authorList>
    </citation>
    <scope>NUCLEOTIDE SEQUENCE [LARGE SCALE GENOMIC DNA]</scope>
    <source>
        <strain evidence="3 4">49</strain>
    </source>
</reference>
<evidence type="ECO:0000256" key="1">
    <source>
        <dbReference type="SAM" id="MobiDB-lite"/>
    </source>
</evidence>
<feature type="region of interest" description="Disordered" evidence="1">
    <location>
        <begin position="81"/>
        <end position="104"/>
    </location>
</feature>
<protein>
    <submittedName>
        <fullName evidence="3">Uncharacterized protein</fullName>
    </submittedName>
</protein>
<feature type="transmembrane region" description="Helical" evidence="2">
    <location>
        <begin position="52"/>
        <end position="73"/>
    </location>
</feature>
<keyword evidence="2" id="KW-1133">Transmembrane helix</keyword>
<name>A0A267HNW8_9ENTE</name>
<accession>A0A267HNW8</accession>
<keyword evidence="2" id="KW-0812">Transmembrane</keyword>
<evidence type="ECO:0000313" key="4">
    <source>
        <dbReference type="Proteomes" id="UP000216797"/>
    </source>
</evidence>
<feature type="compositionally biased region" description="Polar residues" evidence="1">
    <location>
        <begin position="94"/>
        <end position="104"/>
    </location>
</feature>
<organism evidence="3 4">
    <name type="scientific">Enterococcus canintestini</name>
    <dbReference type="NCBI Taxonomy" id="317010"/>
    <lineage>
        <taxon>Bacteria</taxon>
        <taxon>Bacillati</taxon>
        <taxon>Bacillota</taxon>
        <taxon>Bacilli</taxon>
        <taxon>Lactobacillales</taxon>
        <taxon>Enterococcaceae</taxon>
        <taxon>Enterococcus</taxon>
    </lineage>
</organism>
<feature type="transmembrane region" description="Helical" evidence="2">
    <location>
        <begin position="5"/>
        <end position="22"/>
    </location>
</feature>
<dbReference type="AlphaFoldDB" id="A0A267HNW8"/>
<proteinExistence type="predicted"/>
<evidence type="ECO:0000256" key="2">
    <source>
        <dbReference type="SAM" id="Phobius"/>
    </source>
</evidence>
<comment type="caution">
    <text evidence="3">The sequence shown here is derived from an EMBL/GenBank/DDBJ whole genome shotgun (WGS) entry which is preliminary data.</text>
</comment>
<gene>
    <name evidence="3" type="ORF">AKL21_10960</name>
</gene>
<dbReference type="Proteomes" id="UP000216797">
    <property type="component" value="Unassembled WGS sequence"/>
</dbReference>
<keyword evidence="4" id="KW-1185">Reference proteome</keyword>
<dbReference type="EMBL" id="LHUG01000012">
    <property type="protein sequence ID" value="PAB00069.1"/>
    <property type="molecule type" value="Genomic_DNA"/>
</dbReference>
<keyword evidence="2" id="KW-0472">Membrane</keyword>
<evidence type="ECO:0000313" key="3">
    <source>
        <dbReference type="EMBL" id="PAB00069.1"/>
    </source>
</evidence>
<sequence length="104" mass="12006">MKNRTYIYFTDILFLLIALLGWQQHVSYKDFYQKIFSQYKAPVIIFNQPVDIGLVVFIVSTAGFIVLTAYYLLGKDKEKQEAAKRQRTIPVGQSVKNTKPQGKN</sequence>